<evidence type="ECO:0000313" key="2">
    <source>
        <dbReference type="Proteomes" id="UP001363622"/>
    </source>
</evidence>
<organism evidence="1 2">
    <name type="scientific">Phyllosticta citriasiana</name>
    <dbReference type="NCBI Taxonomy" id="595635"/>
    <lineage>
        <taxon>Eukaryota</taxon>
        <taxon>Fungi</taxon>
        <taxon>Dikarya</taxon>
        <taxon>Ascomycota</taxon>
        <taxon>Pezizomycotina</taxon>
        <taxon>Dothideomycetes</taxon>
        <taxon>Dothideomycetes incertae sedis</taxon>
        <taxon>Botryosphaeriales</taxon>
        <taxon>Phyllostictaceae</taxon>
        <taxon>Phyllosticta</taxon>
    </lineage>
</organism>
<keyword evidence="2" id="KW-1185">Reference proteome</keyword>
<accession>A0ABR1KHK6</accession>
<protein>
    <submittedName>
        <fullName evidence="1">Uncharacterized protein</fullName>
    </submittedName>
</protein>
<dbReference type="Proteomes" id="UP001363622">
    <property type="component" value="Unassembled WGS sequence"/>
</dbReference>
<gene>
    <name evidence="1" type="ORF">IWZ03DRAFT_239199</name>
</gene>
<dbReference type="EMBL" id="JBBPHU010000009">
    <property type="protein sequence ID" value="KAK7513720.1"/>
    <property type="molecule type" value="Genomic_DNA"/>
</dbReference>
<sequence length="230" mass="26078">MNEDGELEATIDCDCDDDGSSRWIEQSRLGVRVRVGRITKGRARNRNGKQDKTFWSTSEAEKKDRVLGILAHTGQQPCGESGKSLRCLWHSAVLLTLNSDSIIDLFPLYHRAARWLHYSFPSIARLEYRAKMQCVIDCVVGSGVPVVPQDKEKSLLCGPCCPNRSADSVYRIDLRYYRGWTSRERRSWRVETFASNEESERRLLRHSAVDMLVGIGECQANTAASFSSSW</sequence>
<reference evidence="1 2" key="1">
    <citation type="submission" date="2024-04" db="EMBL/GenBank/DDBJ databases">
        <title>Phyllosticta paracitricarpa is synonymous to the EU quarantine fungus P. citricarpa based on phylogenomic analyses.</title>
        <authorList>
            <consortium name="Lawrence Berkeley National Laboratory"/>
            <person name="Van Ingen-Buijs V.A."/>
            <person name="Van Westerhoven A.C."/>
            <person name="Haridas S."/>
            <person name="Skiadas P."/>
            <person name="Martin F."/>
            <person name="Groenewald J.Z."/>
            <person name="Crous P.W."/>
            <person name="Seidl M.F."/>
        </authorList>
    </citation>
    <scope>NUCLEOTIDE SEQUENCE [LARGE SCALE GENOMIC DNA]</scope>
    <source>
        <strain evidence="1 2">CBS 123371</strain>
    </source>
</reference>
<name>A0ABR1KHK6_9PEZI</name>
<comment type="caution">
    <text evidence="1">The sequence shown here is derived from an EMBL/GenBank/DDBJ whole genome shotgun (WGS) entry which is preliminary data.</text>
</comment>
<proteinExistence type="predicted"/>
<evidence type="ECO:0000313" key="1">
    <source>
        <dbReference type="EMBL" id="KAK7513720.1"/>
    </source>
</evidence>